<feature type="domain" description="MBG" evidence="2">
    <location>
        <begin position="204"/>
        <end position="283"/>
    </location>
</feature>
<comment type="caution">
    <text evidence="4">The sequence shown here is derived from an EMBL/GenBank/DDBJ whole genome shotgun (WGS) entry which is preliminary data.</text>
</comment>
<dbReference type="InterPro" id="IPR041248">
    <property type="entry name" value="YDG"/>
</dbReference>
<evidence type="ECO:0000313" key="5">
    <source>
        <dbReference type="Proteomes" id="UP000539265"/>
    </source>
</evidence>
<feature type="domain" description="Secretion system C-terminal sorting" evidence="3">
    <location>
        <begin position="1618"/>
        <end position="1696"/>
    </location>
</feature>
<evidence type="ECO:0008006" key="6">
    <source>
        <dbReference type="Google" id="ProtNLM"/>
    </source>
</evidence>
<dbReference type="InterPro" id="IPR041286">
    <property type="entry name" value="MBG_2"/>
</dbReference>
<keyword evidence="5" id="KW-1185">Reference proteome</keyword>
<dbReference type="InterPro" id="IPR026444">
    <property type="entry name" value="Secre_tail"/>
</dbReference>
<dbReference type="Proteomes" id="UP000539265">
    <property type="component" value="Unassembled WGS sequence"/>
</dbReference>
<feature type="domain" description="MBG" evidence="2">
    <location>
        <begin position="372"/>
        <end position="456"/>
    </location>
</feature>
<dbReference type="Pfam" id="PF18962">
    <property type="entry name" value="Por_Secre_tail"/>
    <property type="match status" value="1"/>
</dbReference>
<evidence type="ECO:0000313" key="4">
    <source>
        <dbReference type="EMBL" id="MBB3054940.1"/>
    </source>
</evidence>
<dbReference type="Pfam" id="PF18676">
    <property type="entry name" value="MBG_2"/>
    <property type="match status" value="2"/>
</dbReference>
<dbReference type="EMBL" id="JACHWX010000003">
    <property type="protein sequence ID" value="MBB3054940.1"/>
    <property type="molecule type" value="Genomic_DNA"/>
</dbReference>
<name>A0A839SDI0_9SPHI</name>
<accession>A0A839SDI0</accession>
<evidence type="ECO:0000259" key="1">
    <source>
        <dbReference type="Pfam" id="PF18657"/>
    </source>
</evidence>
<sequence>MKIKNLTPAFSYALMKSKTFRFLRQILLKQKKDLAAFKKLSNLTPTVKAILFTLILGVTNLFLINKTFAVTYYKLPAATYGAQTGTATYGTVSTVTYAITYVVSTSAASANSDQLALAWTSGAPTGVTYTITSSNLTLVGGNNAAATFLPVSTGTKIITLTITTTAATPASTAGYGFTLTTTDGNGGVSGSSSGLTLVVGTKALTVTANNQTKVYGTAFTFAGTEFTTSGLTNSDVVTGATITSGGAASTATVAGSPYGITPAAAVGSGLANYSISYTTGTFTVTAKPVTVTSPVAANKVYNGTTAATITGTLSGILSPDVVTLSGTGTFAGANVGTGIVVTPTCTLTGANSSNYTLTQPAGLAANITAAPLTITANNVSKVYGTLLTGTAGSTAFTSTGLQNGETIGSVTIAYGTGSSINAPVGTNTGAVTASAATGGTFTPGNYSITYLNGNVTITPKALTMPGAAAGSKVYDGTTLATVTGGTLSGIVSPDVVTINAACTFATANVGTGIVLTFYIGGADAGNYTLTQPGATANITPKALTESGATAANKVYDGTTTATITGGTLTGVISPDVVSVSTTGVFASANAGTGISVTIAITGASAGNYTITQPGITANITQKTLTITGITITNKSYDGTTAATISGTAALSGIIGSDVVTLGGTPTAVFASQNVATGIAVTITGYALSGASAGNYTITQPSGLTANITAATLNIVATGPGKVNGTAQASLSGAGSVGYFNYSGIVSGESITSVTLTLSNTAAQTAGSTYTVTPSLPVGAGGFNTSNYSITYTAYSGIVAGHNYTWTGGANTTSWTTTGNWSSNPSGGTYPGGGGVTYDGVILPSGTTYTPTLSAGVTVNTLTFTGNNTLTIASGIKLISTNSFIVNAAATSANLVFSGASTSTILELSSSVFSNYGSFNISGTGLFQVDNNGSYIYNGGTVTANGNCTLYLQGGTNVTHAITNAGTFYAGTANSNCNIEMDDYGSIENSGTFYLGPTSLMYYFNDLAQFCIINNENGGTFTLQSNANGSATIGEIPQGKNNAFTGTFNVERYFQGSTTVSAGRFIERNYRIISSCVNTGTTVNGNYVYGLNYIVGSTAGQTSTANSTTNAFITGCTGCSTSGGNPSIYLYNESYTPSNQTFTSGNFLGITNITNSTTGGTISASDGGTYSLPVGTGVFFFFRGAATNWATRTVYPYIAPEGVTLTSKGNLNVGSYTFKDWYTPSSSNLAYTGTGTGTNYVVRGFNMIGNPYPSAIDWLTSYSGSGAIVRTNISPTIWVFNPVTSQYDTYQATSSTTGTATGNASRYIASGQGFVVQATAASPALTISEYAKVVLNNNGVAGTGAVPAAAKLTGSGLLMNTAPIQTTVPQSLRLKLVTDSINYDDIFVGFNSSASTNYDAFEDSKFLASNNAPESLASLSSDGVQLSINNLPLPKLVPQVIKLFVTAKAYGTYTLQRTDLQAIPKIYDIWLMDKFKKDSLDIRVNSTYRFDITTDTTSYGNNRFQLLIRQNPALGIHLLNFTANKAENGTQAVWVTENEENYTNFTIERSTDGGSTFNVLGGYISGALGTYTFLDKNPAKGANLYRLKIEDINGTITYSNVVTVMYGNGTGLVKTGIVVYPNPVKSLLNLNIAPGFNSSILTRGISSSVAYNIQITNILGAVMTNATTNAQNWQTDVSSMMPGTYVITVINASNNTTVGQGTFIKL</sequence>
<proteinExistence type="predicted"/>
<evidence type="ECO:0000259" key="2">
    <source>
        <dbReference type="Pfam" id="PF18676"/>
    </source>
</evidence>
<organism evidence="4 5">
    <name type="scientific">Mucilaginibacter gotjawali</name>
    <dbReference type="NCBI Taxonomy" id="1550579"/>
    <lineage>
        <taxon>Bacteria</taxon>
        <taxon>Pseudomonadati</taxon>
        <taxon>Bacteroidota</taxon>
        <taxon>Sphingobacteriia</taxon>
        <taxon>Sphingobacteriales</taxon>
        <taxon>Sphingobacteriaceae</taxon>
        <taxon>Mucilaginibacter</taxon>
    </lineage>
</organism>
<feature type="domain" description="YDG" evidence="1">
    <location>
        <begin position="458"/>
        <end position="531"/>
    </location>
</feature>
<feature type="domain" description="YDG" evidence="1">
    <location>
        <begin position="285"/>
        <end position="360"/>
    </location>
</feature>
<gene>
    <name evidence="4" type="ORF">FHS11_001357</name>
</gene>
<dbReference type="RefSeq" id="WP_096355262.1">
    <property type="nucleotide sequence ID" value="NZ_AP017313.1"/>
</dbReference>
<evidence type="ECO:0000259" key="3">
    <source>
        <dbReference type="Pfam" id="PF18962"/>
    </source>
</evidence>
<feature type="domain" description="YDG" evidence="1">
    <location>
        <begin position="620"/>
        <end position="700"/>
    </location>
</feature>
<dbReference type="Pfam" id="PF18657">
    <property type="entry name" value="YDG"/>
    <property type="match status" value="4"/>
</dbReference>
<reference evidence="4" key="1">
    <citation type="submission" date="2020-08" db="EMBL/GenBank/DDBJ databases">
        <title>Genomic Encyclopedia of Type Strains, Phase III (KMG-III): the genomes of soil and plant-associated and newly described type strains.</title>
        <authorList>
            <person name="Whitman W."/>
        </authorList>
    </citation>
    <scope>NUCLEOTIDE SEQUENCE [LARGE SCALE GENOMIC DNA]</scope>
    <source>
        <strain evidence="4">CECT 8628</strain>
    </source>
</reference>
<feature type="domain" description="YDG" evidence="1">
    <location>
        <begin position="539"/>
        <end position="612"/>
    </location>
</feature>
<protein>
    <recommendedName>
        <fullName evidence="6">Secretion system C-terminal sorting domain-containing protein</fullName>
    </recommendedName>
</protein>